<evidence type="ECO:0000313" key="3">
    <source>
        <dbReference type="Proteomes" id="UP000193498"/>
    </source>
</evidence>
<feature type="compositionally biased region" description="Polar residues" evidence="1">
    <location>
        <begin position="102"/>
        <end position="117"/>
    </location>
</feature>
<feature type="compositionally biased region" description="Polar residues" evidence="1">
    <location>
        <begin position="160"/>
        <end position="176"/>
    </location>
</feature>
<proteinExistence type="predicted"/>
<dbReference type="AlphaFoldDB" id="A0A1Y1YEQ8"/>
<organism evidence="2 3">
    <name type="scientific">Basidiobolus meristosporus CBS 931.73</name>
    <dbReference type="NCBI Taxonomy" id="1314790"/>
    <lineage>
        <taxon>Eukaryota</taxon>
        <taxon>Fungi</taxon>
        <taxon>Fungi incertae sedis</taxon>
        <taxon>Zoopagomycota</taxon>
        <taxon>Entomophthoromycotina</taxon>
        <taxon>Basidiobolomycetes</taxon>
        <taxon>Basidiobolales</taxon>
        <taxon>Basidiobolaceae</taxon>
        <taxon>Basidiobolus</taxon>
    </lineage>
</organism>
<sequence length="176" mass="18148">MEDVQDTQDCVDGCDSDDGQCHNQCIKAHFDRHVSQTELVDTTFGEESNDGFPVPDNTPVQTPEPRASASNHPSSQPTGHANGDTFSGENAGMTMPLPAAGNGNSRSDHNSNGNNHRLNPAGNPVGGPASGLSNTHTSAVARGTIPSTLAGRIMNKGVASHSTPTSSAFVGNTQDA</sequence>
<evidence type="ECO:0000313" key="2">
    <source>
        <dbReference type="EMBL" id="ORX96186.1"/>
    </source>
</evidence>
<keyword evidence="3" id="KW-1185">Reference proteome</keyword>
<name>A0A1Y1YEQ8_9FUNG</name>
<dbReference type="Proteomes" id="UP000193498">
    <property type="component" value="Unassembled WGS sequence"/>
</dbReference>
<feature type="region of interest" description="Disordered" evidence="1">
    <location>
        <begin position="44"/>
        <end position="176"/>
    </location>
</feature>
<protein>
    <submittedName>
        <fullName evidence="2">Uncharacterized protein</fullName>
    </submittedName>
</protein>
<accession>A0A1Y1YEQ8</accession>
<gene>
    <name evidence="2" type="ORF">K493DRAFT_350979</name>
</gene>
<feature type="compositionally biased region" description="Polar residues" evidence="1">
    <location>
        <begin position="68"/>
        <end position="88"/>
    </location>
</feature>
<comment type="caution">
    <text evidence="2">The sequence shown here is derived from an EMBL/GenBank/DDBJ whole genome shotgun (WGS) entry which is preliminary data.</text>
</comment>
<dbReference type="InParanoid" id="A0A1Y1YEQ8"/>
<dbReference type="EMBL" id="MCFE01000159">
    <property type="protein sequence ID" value="ORX96186.1"/>
    <property type="molecule type" value="Genomic_DNA"/>
</dbReference>
<evidence type="ECO:0000256" key="1">
    <source>
        <dbReference type="SAM" id="MobiDB-lite"/>
    </source>
</evidence>
<reference evidence="2 3" key="1">
    <citation type="submission" date="2016-07" db="EMBL/GenBank/DDBJ databases">
        <title>Pervasive Adenine N6-methylation of Active Genes in Fungi.</title>
        <authorList>
            <consortium name="DOE Joint Genome Institute"/>
            <person name="Mondo S.J."/>
            <person name="Dannebaum R.O."/>
            <person name="Kuo R.C."/>
            <person name="Labutti K."/>
            <person name="Haridas S."/>
            <person name="Kuo A."/>
            <person name="Salamov A."/>
            <person name="Ahrendt S.R."/>
            <person name="Lipzen A."/>
            <person name="Sullivan W."/>
            <person name="Andreopoulos W.B."/>
            <person name="Clum A."/>
            <person name="Lindquist E."/>
            <person name="Daum C."/>
            <person name="Ramamoorthy G.K."/>
            <person name="Gryganskyi A."/>
            <person name="Culley D."/>
            <person name="Magnuson J.K."/>
            <person name="James T.Y."/>
            <person name="O'Malley M.A."/>
            <person name="Stajich J.E."/>
            <person name="Spatafora J.W."/>
            <person name="Visel A."/>
            <person name="Grigoriev I.V."/>
        </authorList>
    </citation>
    <scope>NUCLEOTIDE SEQUENCE [LARGE SCALE GENOMIC DNA]</scope>
    <source>
        <strain evidence="2 3">CBS 931.73</strain>
    </source>
</reference>